<evidence type="ECO:0000313" key="1">
    <source>
        <dbReference type="EMBL" id="PNX79588.1"/>
    </source>
</evidence>
<protein>
    <submittedName>
        <fullName evidence="1">Uncharacterized protein</fullName>
    </submittedName>
</protein>
<gene>
    <name evidence="1" type="ORF">L195_g035574</name>
</gene>
<evidence type="ECO:0000313" key="2">
    <source>
        <dbReference type="Proteomes" id="UP000236291"/>
    </source>
</evidence>
<dbReference type="Proteomes" id="UP000236291">
    <property type="component" value="Unassembled WGS sequence"/>
</dbReference>
<organism evidence="1 2">
    <name type="scientific">Trifolium pratense</name>
    <name type="common">Red clover</name>
    <dbReference type="NCBI Taxonomy" id="57577"/>
    <lineage>
        <taxon>Eukaryota</taxon>
        <taxon>Viridiplantae</taxon>
        <taxon>Streptophyta</taxon>
        <taxon>Embryophyta</taxon>
        <taxon>Tracheophyta</taxon>
        <taxon>Spermatophyta</taxon>
        <taxon>Magnoliopsida</taxon>
        <taxon>eudicotyledons</taxon>
        <taxon>Gunneridae</taxon>
        <taxon>Pentapetalae</taxon>
        <taxon>rosids</taxon>
        <taxon>fabids</taxon>
        <taxon>Fabales</taxon>
        <taxon>Fabaceae</taxon>
        <taxon>Papilionoideae</taxon>
        <taxon>50 kb inversion clade</taxon>
        <taxon>NPAAA clade</taxon>
        <taxon>Hologalegina</taxon>
        <taxon>IRL clade</taxon>
        <taxon>Trifolieae</taxon>
        <taxon>Trifolium</taxon>
    </lineage>
</organism>
<proteinExistence type="predicted"/>
<feature type="non-terminal residue" evidence="1">
    <location>
        <position position="1"/>
    </location>
</feature>
<dbReference type="AlphaFoldDB" id="A0A2K3LM18"/>
<sequence>RADCPAPLCTYPLQPVEQCHARSSSGLQLPRIGCKPALASPMLAAVMTTDYEALMKNGNWTLVSLPPNRYAIGCK</sequence>
<reference evidence="1 2" key="1">
    <citation type="journal article" date="2014" name="Am. J. Bot.">
        <title>Genome assembly and annotation for red clover (Trifolium pratense; Fabaceae).</title>
        <authorList>
            <person name="Istvanek J."/>
            <person name="Jaros M."/>
            <person name="Krenek A."/>
            <person name="Repkova J."/>
        </authorList>
    </citation>
    <scope>NUCLEOTIDE SEQUENCE [LARGE SCALE GENOMIC DNA]</scope>
    <source>
        <strain evidence="2">cv. Tatra</strain>
        <tissue evidence="1">Young leaves</tissue>
    </source>
</reference>
<dbReference type="EMBL" id="ASHM01036260">
    <property type="protein sequence ID" value="PNX79588.1"/>
    <property type="molecule type" value="Genomic_DNA"/>
</dbReference>
<reference evidence="1 2" key="2">
    <citation type="journal article" date="2017" name="Front. Plant Sci.">
        <title>Gene Classification and Mining of Molecular Markers Useful in Red Clover (Trifolium pratense) Breeding.</title>
        <authorList>
            <person name="Istvanek J."/>
            <person name="Dluhosova J."/>
            <person name="Dluhos P."/>
            <person name="Patkova L."/>
            <person name="Nedelnik J."/>
            <person name="Repkova J."/>
        </authorList>
    </citation>
    <scope>NUCLEOTIDE SEQUENCE [LARGE SCALE GENOMIC DNA]</scope>
    <source>
        <strain evidence="2">cv. Tatra</strain>
        <tissue evidence="1">Young leaves</tissue>
    </source>
</reference>
<comment type="caution">
    <text evidence="1">The sequence shown here is derived from an EMBL/GenBank/DDBJ whole genome shotgun (WGS) entry which is preliminary data.</text>
</comment>
<name>A0A2K3LM18_TRIPR</name>
<accession>A0A2K3LM18</accession>